<dbReference type="InterPro" id="IPR036631">
    <property type="entry name" value="MGMT_N_sf"/>
</dbReference>
<evidence type="ECO:0000256" key="11">
    <source>
        <dbReference type="ARBA" id="ARBA00049348"/>
    </source>
</evidence>
<dbReference type="Pfam" id="PF01035">
    <property type="entry name" value="DNA_binding_1"/>
    <property type="match status" value="1"/>
</dbReference>
<evidence type="ECO:0000256" key="6">
    <source>
        <dbReference type="ARBA" id="ARBA00022679"/>
    </source>
</evidence>
<dbReference type="InterPro" id="IPR036217">
    <property type="entry name" value="MethylDNA_cys_MeTrfase_DNAb"/>
</dbReference>
<dbReference type="GO" id="GO:0032259">
    <property type="term" value="P:methylation"/>
    <property type="evidence" value="ECO:0007669"/>
    <property type="project" value="UniProtKB-KW"/>
</dbReference>
<dbReference type="Proteomes" id="UP001152888">
    <property type="component" value="Unassembled WGS sequence"/>
</dbReference>
<dbReference type="NCBIfam" id="TIGR00589">
    <property type="entry name" value="ogt"/>
    <property type="match status" value="1"/>
</dbReference>
<name>A0A9P0PQ17_ACAOB</name>
<reference evidence="13" key="1">
    <citation type="submission" date="2022-03" db="EMBL/GenBank/DDBJ databases">
        <authorList>
            <person name="Sayadi A."/>
        </authorList>
    </citation>
    <scope>NUCLEOTIDE SEQUENCE</scope>
</reference>
<evidence type="ECO:0000256" key="4">
    <source>
        <dbReference type="ARBA" id="ARBA00015377"/>
    </source>
</evidence>
<dbReference type="PROSITE" id="PS00374">
    <property type="entry name" value="MGMT"/>
    <property type="match status" value="1"/>
</dbReference>
<evidence type="ECO:0000256" key="2">
    <source>
        <dbReference type="ARBA" id="ARBA00008711"/>
    </source>
</evidence>
<dbReference type="GO" id="GO:0003908">
    <property type="term" value="F:methylated-DNA-[protein]-cysteine S-methyltransferase activity"/>
    <property type="evidence" value="ECO:0007669"/>
    <property type="project" value="UniProtKB-EC"/>
</dbReference>
<dbReference type="Gene3D" id="3.30.160.70">
    <property type="entry name" value="Methylated DNA-protein cysteine methyltransferase domain"/>
    <property type="match status" value="1"/>
</dbReference>
<evidence type="ECO:0000256" key="7">
    <source>
        <dbReference type="ARBA" id="ARBA00022763"/>
    </source>
</evidence>
<dbReference type="PANTHER" id="PTHR10815:SF13">
    <property type="entry name" value="METHYLATED-DNA--PROTEIN-CYSTEINE METHYLTRANSFERASE"/>
    <property type="match status" value="1"/>
</dbReference>
<evidence type="ECO:0000256" key="10">
    <source>
        <dbReference type="ARBA" id="ARBA00031621"/>
    </source>
</evidence>
<dbReference type="CDD" id="cd06445">
    <property type="entry name" value="ATase"/>
    <property type="match status" value="1"/>
</dbReference>
<evidence type="ECO:0000256" key="8">
    <source>
        <dbReference type="ARBA" id="ARBA00023204"/>
    </source>
</evidence>
<comment type="similarity">
    <text evidence="2">Belongs to the MGMT family.</text>
</comment>
<dbReference type="Gene3D" id="1.10.10.10">
    <property type="entry name" value="Winged helix-like DNA-binding domain superfamily/Winged helix DNA-binding domain"/>
    <property type="match status" value="1"/>
</dbReference>
<dbReference type="FunFam" id="1.10.10.10:FF:000214">
    <property type="entry name" value="Methylated-DNA--protein-cysteine methyltransferase"/>
    <property type="match status" value="1"/>
</dbReference>
<comment type="caution">
    <text evidence="13">The sequence shown here is derived from an EMBL/GenBank/DDBJ whole genome shotgun (WGS) entry which is preliminary data.</text>
</comment>
<keyword evidence="6" id="KW-0808">Transferase</keyword>
<evidence type="ECO:0000313" key="14">
    <source>
        <dbReference type="Proteomes" id="UP001152888"/>
    </source>
</evidence>
<dbReference type="EC" id="2.1.1.63" evidence="3"/>
<evidence type="ECO:0000256" key="5">
    <source>
        <dbReference type="ARBA" id="ARBA00022603"/>
    </source>
</evidence>
<protein>
    <recommendedName>
        <fullName evidence="4">Methylated-DNA--protein-cysteine methyltransferase</fullName>
        <ecNumber evidence="3">2.1.1.63</ecNumber>
    </recommendedName>
    <alternativeName>
        <fullName evidence="9">6-O-methylguanine-DNA methyltransferase</fullName>
    </alternativeName>
    <alternativeName>
        <fullName evidence="10">O-6-methylguanine-DNA-alkyltransferase</fullName>
    </alternativeName>
</protein>
<comment type="catalytic activity">
    <reaction evidence="1">
        <text>a 4-O-methyl-thymidine in DNA + L-cysteinyl-[protein] = a thymidine in DNA + S-methyl-L-cysteinyl-[protein]</text>
        <dbReference type="Rhea" id="RHEA:53428"/>
        <dbReference type="Rhea" id="RHEA-COMP:10131"/>
        <dbReference type="Rhea" id="RHEA-COMP:10132"/>
        <dbReference type="Rhea" id="RHEA-COMP:13555"/>
        <dbReference type="Rhea" id="RHEA-COMP:13556"/>
        <dbReference type="ChEBI" id="CHEBI:29950"/>
        <dbReference type="ChEBI" id="CHEBI:82612"/>
        <dbReference type="ChEBI" id="CHEBI:137386"/>
        <dbReference type="ChEBI" id="CHEBI:137387"/>
        <dbReference type="EC" id="2.1.1.63"/>
    </reaction>
</comment>
<dbReference type="PANTHER" id="PTHR10815">
    <property type="entry name" value="METHYLATED-DNA--PROTEIN-CYSTEINE METHYLTRANSFERASE"/>
    <property type="match status" value="1"/>
</dbReference>
<keyword evidence="8" id="KW-0234">DNA repair</keyword>
<evidence type="ECO:0000256" key="9">
    <source>
        <dbReference type="ARBA" id="ARBA00030795"/>
    </source>
</evidence>
<dbReference type="EMBL" id="CAKOFQ010007162">
    <property type="protein sequence ID" value="CAH1993015.1"/>
    <property type="molecule type" value="Genomic_DNA"/>
</dbReference>
<dbReference type="AlphaFoldDB" id="A0A9P0PQ17"/>
<gene>
    <name evidence="13" type="ORF">ACAOBT_LOCUS21225</name>
</gene>
<dbReference type="InterPro" id="IPR036388">
    <property type="entry name" value="WH-like_DNA-bd_sf"/>
</dbReference>
<keyword evidence="14" id="KW-1185">Reference proteome</keyword>
<feature type="domain" description="Methylated-DNA-[protein]-cysteine S-methyltransferase DNA binding" evidence="12">
    <location>
        <begin position="97"/>
        <end position="176"/>
    </location>
</feature>
<evidence type="ECO:0000313" key="13">
    <source>
        <dbReference type="EMBL" id="CAH1993015.1"/>
    </source>
</evidence>
<dbReference type="GO" id="GO:0006281">
    <property type="term" value="P:DNA repair"/>
    <property type="evidence" value="ECO:0007669"/>
    <property type="project" value="UniProtKB-KW"/>
</dbReference>
<dbReference type="InterPro" id="IPR001497">
    <property type="entry name" value="MethylDNA_cys_MeTrfase_AS"/>
</dbReference>
<dbReference type="OrthoDB" id="1907495at2759"/>
<keyword evidence="5" id="KW-0489">Methyltransferase</keyword>
<accession>A0A9P0PQ17</accession>
<evidence type="ECO:0000259" key="12">
    <source>
        <dbReference type="Pfam" id="PF01035"/>
    </source>
</evidence>
<comment type="catalytic activity">
    <reaction evidence="11">
        <text>a 6-O-methyl-2'-deoxyguanosine in DNA + L-cysteinyl-[protein] = S-methyl-L-cysteinyl-[protein] + a 2'-deoxyguanosine in DNA</text>
        <dbReference type="Rhea" id="RHEA:24000"/>
        <dbReference type="Rhea" id="RHEA-COMP:10131"/>
        <dbReference type="Rhea" id="RHEA-COMP:10132"/>
        <dbReference type="Rhea" id="RHEA-COMP:11367"/>
        <dbReference type="Rhea" id="RHEA-COMP:11368"/>
        <dbReference type="ChEBI" id="CHEBI:29950"/>
        <dbReference type="ChEBI" id="CHEBI:82612"/>
        <dbReference type="ChEBI" id="CHEBI:85445"/>
        <dbReference type="ChEBI" id="CHEBI:85448"/>
        <dbReference type="EC" id="2.1.1.63"/>
    </reaction>
</comment>
<proteinExistence type="inferred from homology"/>
<dbReference type="SUPFAM" id="SSF46767">
    <property type="entry name" value="Methylated DNA-protein cysteine methyltransferase, C-terminal domain"/>
    <property type="match status" value="1"/>
</dbReference>
<dbReference type="SUPFAM" id="SSF53155">
    <property type="entry name" value="Methylated DNA-protein cysteine methyltransferase domain"/>
    <property type="match status" value="1"/>
</dbReference>
<organism evidence="13 14">
    <name type="scientific">Acanthoscelides obtectus</name>
    <name type="common">Bean weevil</name>
    <name type="synonym">Bruchus obtectus</name>
    <dbReference type="NCBI Taxonomy" id="200917"/>
    <lineage>
        <taxon>Eukaryota</taxon>
        <taxon>Metazoa</taxon>
        <taxon>Ecdysozoa</taxon>
        <taxon>Arthropoda</taxon>
        <taxon>Hexapoda</taxon>
        <taxon>Insecta</taxon>
        <taxon>Pterygota</taxon>
        <taxon>Neoptera</taxon>
        <taxon>Endopterygota</taxon>
        <taxon>Coleoptera</taxon>
        <taxon>Polyphaga</taxon>
        <taxon>Cucujiformia</taxon>
        <taxon>Chrysomeloidea</taxon>
        <taxon>Chrysomelidae</taxon>
        <taxon>Bruchinae</taxon>
        <taxon>Bruchini</taxon>
        <taxon>Acanthoscelides</taxon>
    </lineage>
</organism>
<dbReference type="InterPro" id="IPR014048">
    <property type="entry name" value="MethylDNA_cys_MeTrfase_DNA-bd"/>
</dbReference>
<evidence type="ECO:0000256" key="1">
    <source>
        <dbReference type="ARBA" id="ARBA00001286"/>
    </source>
</evidence>
<keyword evidence="7" id="KW-0227">DNA damage</keyword>
<sequence length="178" mass="19761">MMCDKPLVLHKMSPKDDLDEIYWGKGLTPIGEMILALHDNRICYLSFGGEKITNIDILKKTYPKANLQKDDDKIAPMLKNIFNDDPQTFEIIIKGTDFEVKVWEELAKIKRGTTVSYQDVAVAIGNPKAVRAVGTAVGNNPVSVLIPCHRVIRKGGDLGKYGGGLQNKVKLLRLENAI</sequence>
<evidence type="ECO:0000256" key="3">
    <source>
        <dbReference type="ARBA" id="ARBA00011918"/>
    </source>
</evidence>